<gene>
    <name evidence="1" type="ORF">HMPREF1039_0131</name>
</gene>
<keyword evidence="2" id="KW-1185">Reference proteome</keyword>
<organism evidence="1 2">
    <name type="scientific">Megasphaera lornae</name>
    <dbReference type="NCBI Taxonomy" id="1000568"/>
    <lineage>
        <taxon>Bacteria</taxon>
        <taxon>Bacillati</taxon>
        <taxon>Bacillota</taxon>
        <taxon>Negativicutes</taxon>
        <taxon>Veillonellales</taxon>
        <taxon>Veillonellaceae</taxon>
        <taxon>Megasphaera</taxon>
    </lineage>
</organism>
<sequence>MSRRCLNTFLKEVATSLIRKIKTEIAEFDHWTDKQETKAAIGNLIRDTLWAELPACDDEISISMYRRQIYEYVYTRYKDGYSLK</sequence>
<proteinExistence type="predicted"/>
<comment type="caution">
    <text evidence="1">The sequence shown here is derived from an EMBL/GenBank/DDBJ whole genome shotgun (WGS) entry which is preliminary data.</text>
</comment>
<name>A0ABN0D3G6_9FIRM</name>
<dbReference type="Proteomes" id="UP000004018">
    <property type="component" value="Unassembled WGS sequence"/>
</dbReference>
<accession>A0ABN0D3G6</accession>
<reference evidence="1 2" key="1">
    <citation type="submission" date="2011-04" db="EMBL/GenBank/DDBJ databases">
        <authorList>
            <person name="Harkins D.M."/>
            <person name="Madupu R."/>
            <person name="Durkin A.S."/>
            <person name="Torralba M."/>
            <person name="Methe B."/>
            <person name="Sutton G.G."/>
            <person name="Nelson K.E."/>
        </authorList>
    </citation>
    <scope>NUCLEOTIDE SEQUENCE [LARGE SCALE GENOMIC DNA]</scope>
    <source>
        <strain evidence="1 2">UPII 199-6</strain>
    </source>
</reference>
<evidence type="ECO:0000313" key="2">
    <source>
        <dbReference type="Proteomes" id="UP000004018"/>
    </source>
</evidence>
<evidence type="ECO:0000313" key="1">
    <source>
        <dbReference type="EMBL" id="EGL41907.1"/>
    </source>
</evidence>
<protein>
    <submittedName>
        <fullName evidence="1">Uncharacterized protein</fullName>
    </submittedName>
</protein>
<dbReference type="EMBL" id="AFIJ01000008">
    <property type="protein sequence ID" value="EGL41907.1"/>
    <property type="molecule type" value="Genomic_DNA"/>
</dbReference>